<evidence type="ECO:0000256" key="1">
    <source>
        <dbReference type="ARBA" id="ARBA00010838"/>
    </source>
</evidence>
<accession>A0A2U1CLA8</accession>
<name>A0A2U1CLA8_9BURK</name>
<dbReference type="Proteomes" id="UP000246145">
    <property type="component" value="Unassembled WGS sequence"/>
</dbReference>
<dbReference type="EMBL" id="QEKO01000003">
    <property type="protein sequence ID" value="PVY61778.1"/>
    <property type="molecule type" value="Genomic_DNA"/>
</dbReference>
<dbReference type="InterPro" id="IPR019546">
    <property type="entry name" value="TAT_signal_bac_arc"/>
</dbReference>
<sequence>MSVLPISRRAFLKGMGATTAATILPRFAWAKEPTFGQDFLWGVATSAPESESRANRGRSNWDVFIDNIGGSADGTNNVRNTEFDSRYLDEFKLLQASGVKAFRFSFAWSRVQPESPGAPNMRGLDHYDRMIDAMLEHGLEPVPTLFHWDIPLWAGDFLDRDISRRMGDYAEIMARLVGDRAKTWLLFNEPGIIPIFGYGQGIFAPGYRSRRYLGAALHHVNLAHGRALTAVRANTSSGTRVSSAFNIMPFEAPSGSAEDVAAARFMDVLWNEAVPAPAYGRGYPSLVLPLVEPYIQNGDMEAIAVKPDFFGLNFYSRSFVKADPDSPVGIALVEPPAELERTDELPYDPDTYTKVLLKAHKDYDAPDIIATEFGFPVAEEAPKDGWVNDPLRIKYMQGYIRAAHDAYQQGVKLKGMFYWSSTDNWEWVLGLRKHFGLIHIDQPSLKRIPKRSLEYYAKCIRLNGPA</sequence>
<dbReference type="Pfam" id="PF10518">
    <property type="entry name" value="TAT_signal"/>
    <property type="match status" value="1"/>
</dbReference>
<dbReference type="PANTHER" id="PTHR10353:SF36">
    <property type="entry name" value="LP05116P"/>
    <property type="match status" value="1"/>
</dbReference>
<evidence type="ECO:0000256" key="2">
    <source>
        <dbReference type="ARBA" id="ARBA00022801"/>
    </source>
</evidence>
<evidence type="ECO:0000313" key="6">
    <source>
        <dbReference type="Proteomes" id="UP000246145"/>
    </source>
</evidence>
<dbReference type="SUPFAM" id="SSF51445">
    <property type="entry name" value="(Trans)glycosidases"/>
    <property type="match status" value="1"/>
</dbReference>
<dbReference type="PROSITE" id="PS51318">
    <property type="entry name" value="TAT"/>
    <property type="match status" value="1"/>
</dbReference>
<keyword evidence="6" id="KW-1185">Reference proteome</keyword>
<dbReference type="AlphaFoldDB" id="A0A2U1CLA8"/>
<evidence type="ECO:0000313" key="5">
    <source>
        <dbReference type="EMBL" id="PVY61778.1"/>
    </source>
</evidence>
<organism evidence="5 6">
    <name type="scientific">Pusillimonas noertemannii</name>
    <dbReference type="NCBI Taxonomy" id="305977"/>
    <lineage>
        <taxon>Bacteria</taxon>
        <taxon>Pseudomonadati</taxon>
        <taxon>Pseudomonadota</taxon>
        <taxon>Betaproteobacteria</taxon>
        <taxon>Burkholderiales</taxon>
        <taxon>Alcaligenaceae</taxon>
        <taxon>Pusillimonas</taxon>
    </lineage>
</organism>
<comment type="similarity">
    <text evidence="1 4">Belongs to the glycosyl hydrolase 1 family.</text>
</comment>
<keyword evidence="2" id="KW-0378">Hydrolase</keyword>
<dbReference type="Pfam" id="PF00232">
    <property type="entry name" value="Glyco_hydro_1"/>
    <property type="match status" value="1"/>
</dbReference>
<proteinExistence type="inferred from homology"/>
<dbReference type="InterPro" id="IPR001360">
    <property type="entry name" value="Glyco_hydro_1"/>
</dbReference>
<evidence type="ECO:0000256" key="4">
    <source>
        <dbReference type="RuleBase" id="RU003690"/>
    </source>
</evidence>
<dbReference type="InterPro" id="IPR017853">
    <property type="entry name" value="GH"/>
</dbReference>
<reference evidence="5 6" key="1">
    <citation type="submission" date="2018-04" db="EMBL/GenBank/DDBJ databases">
        <title>Genomic Encyclopedia of Type Strains, Phase IV (KMG-IV): sequencing the most valuable type-strain genomes for metagenomic binning, comparative biology and taxonomic classification.</title>
        <authorList>
            <person name="Goeker M."/>
        </authorList>
    </citation>
    <scope>NUCLEOTIDE SEQUENCE [LARGE SCALE GENOMIC DNA]</scope>
    <source>
        <strain evidence="5 6">DSM 10065</strain>
    </source>
</reference>
<gene>
    <name evidence="5" type="ORF">C7440_2511</name>
</gene>
<protein>
    <submittedName>
        <fullName evidence="5">Beta-glucosidase</fullName>
    </submittedName>
</protein>
<comment type="caution">
    <text evidence="5">The sequence shown here is derived from an EMBL/GenBank/DDBJ whole genome shotgun (WGS) entry which is preliminary data.</text>
</comment>
<dbReference type="PANTHER" id="PTHR10353">
    <property type="entry name" value="GLYCOSYL HYDROLASE"/>
    <property type="match status" value="1"/>
</dbReference>
<evidence type="ECO:0000256" key="3">
    <source>
        <dbReference type="ARBA" id="ARBA00023295"/>
    </source>
</evidence>
<dbReference type="Gene3D" id="3.20.20.80">
    <property type="entry name" value="Glycosidases"/>
    <property type="match status" value="1"/>
</dbReference>
<dbReference type="InterPro" id="IPR006311">
    <property type="entry name" value="TAT_signal"/>
</dbReference>
<dbReference type="GO" id="GO:0005829">
    <property type="term" value="C:cytosol"/>
    <property type="evidence" value="ECO:0007669"/>
    <property type="project" value="TreeGrafter"/>
</dbReference>
<dbReference type="GO" id="GO:0016052">
    <property type="term" value="P:carbohydrate catabolic process"/>
    <property type="evidence" value="ECO:0007669"/>
    <property type="project" value="TreeGrafter"/>
</dbReference>
<dbReference type="PRINTS" id="PR00131">
    <property type="entry name" value="GLHYDRLASE1"/>
</dbReference>
<dbReference type="GO" id="GO:0008422">
    <property type="term" value="F:beta-glucosidase activity"/>
    <property type="evidence" value="ECO:0007669"/>
    <property type="project" value="TreeGrafter"/>
</dbReference>
<keyword evidence="3" id="KW-0326">Glycosidase</keyword>